<name>A0A0A9B189_ARUDO</name>
<evidence type="ECO:0000313" key="1">
    <source>
        <dbReference type="EMBL" id="JAD54950.1"/>
    </source>
</evidence>
<protein>
    <submittedName>
        <fullName evidence="1">Uncharacterized protein</fullName>
    </submittedName>
</protein>
<reference evidence="1" key="1">
    <citation type="submission" date="2014-09" db="EMBL/GenBank/DDBJ databases">
        <authorList>
            <person name="Magalhaes I.L.F."/>
            <person name="Oliveira U."/>
            <person name="Santos F.R."/>
            <person name="Vidigal T.H.D.A."/>
            <person name="Brescovit A.D."/>
            <person name="Santos A.J."/>
        </authorList>
    </citation>
    <scope>NUCLEOTIDE SEQUENCE</scope>
    <source>
        <tissue evidence="1">Shoot tissue taken approximately 20 cm above the soil surface</tissue>
    </source>
</reference>
<organism evidence="1">
    <name type="scientific">Arundo donax</name>
    <name type="common">Giant reed</name>
    <name type="synonym">Donax arundinaceus</name>
    <dbReference type="NCBI Taxonomy" id="35708"/>
    <lineage>
        <taxon>Eukaryota</taxon>
        <taxon>Viridiplantae</taxon>
        <taxon>Streptophyta</taxon>
        <taxon>Embryophyta</taxon>
        <taxon>Tracheophyta</taxon>
        <taxon>Spermatophyta</taxon>
        <taxon>Magnoliopsida</taxon>
        <taxon>Liliopsida</taxon>
        <taxon>Poales</taxon>
        <taxon>Poaceae</taxon>
        <taxon>PACMAD clade</taxon>
        <taxon>Arundinoideae</taxon>
        <taxon>Arundineae</taxon>
        <taxon>Arundo</taxon>
    </lineage>
</organism>
<proteinExistence type="predicted"/>
<accession>A0A0A9B189</accession>
<dbReference type="EMBL" id="GBRH01242945">
    <property type="protein sequence ID" value="JAD54950.1"/>
    <property type="molecule type" value="Transcribed_RNA"/>
</dbReference>
<sequence>MRCSGCCVHLSRYAMLRHCLRLRASLPCQTVMLVHQRWISGFCWTTSVQCGSTIIVLNCLYSTF</sequence>
<dbReference type="AlphaFoldDB" id="A0A0A9B189"/>
<reference evidence="1" key="2">
    <citation type="journal article" date="2015" name="Data Brief">
        <title>Shoot transcriptome of the giant reed, Arundo donax.</title>
        <authorList>
            <person name="Barrero R.A."/>
            <person name="Guerrero F.D."/>
            <person name="Moolhuijzen P."/>
            <person name="Goolsby J.A."/>
            <person name="Tidwell J."/>
            <person name="Bellgard S.E."/>
            <person name="Bellgard M.I."/>
        </authorList>
    </citation>
    <scope>NUCLEOTIDE SEQUENCE</scope>
    <source>
        <tissue evidence="1">Shoot tissue taken approximately 20 cm above the soil surface</tissue>
    </source>
</reference>